<dbReference type="Proteomes" id="UP001371456">
    <property type="component" value="Unassembled WGS sequence"/>
</dbReference>
<protein>
    <submittedName>
        <fullName evidence="1">Uncharacterized protein</fullName>
    </submittedName>
</protein>
<organism evidence="1 2">
    <name type="scientific">Solanum bulbocastanum</name>
    <name type="common">Wild potato</name>
    <dbReference type="NCBI Taxonomy" id="147425"/>
    <lineage>
        <taxon>Eukaryota</taxon>
        <taxon>Viridiplantae</taxon>
        <taxon>Streptophyta</taxon>
        <taxon>Embryophyta</taxon>
        <taxon>Tracheophyta</taxon>
        <taxon>Spermatophyta</taxon>
        <taxon>Magnoliopsida</taxon>
        <taxon>eudicotyledons</taxon>
        <taxon>Gunneridae</taxon>
        <taxon>Pentapetalae</taxon>
        <taxon>asterids</taxon>
        <taxon>lamiids</taxon>
        <taxon>Solanales</taxon>
        <taxon>Solanaceae</taxon>
        <taxon>Solanoideae</taxon>
        <taxon>Solaneae</taxon>
        <taxon>Solanum</taxon>
    </lineage>
</organism>
<name>A0AAN8U4R5_SOLBU</name>
<dbReference type="EMBL" id="JBANQN010000001">
    <property type="protein sequence ID" value="KAK6803449.1"/>
    <property type="molecule type" value="Genomic_DNA"/>
</dbReference>
<dbReference type="AlphaFoldDB" id="A0AAN8U4R5"/>
<sequence>MGEGGETVHFRVQSIVRVSGQRLPSKAFLKRQGGLVPFRRPPFIYLDVEVRQAPGKSRFAPSSISAGILLSRGWGPGANYSLLCCPNPRKGIW</sequence>
<accession>A0AAN8U4R5</accession>
<keyword evidence="2" id="KW-1185">Reference proteome</keyword>
<evidence type="ECO:0000313" key="2">
    <source>
        <dbReference type="Proteomes" id="UP001371456"/>
    </source>
</evidence>
<proteinExistence type="predicted"/>
<gene>
    <name evidence="1" type="ORF">RDI58_001233</name>
</gene>
<comment type="caution">
    <text evidence="1">The sequence shown here is derived from an EMBL/GenBank/DDBJ whole genome shotgun (WGS) entry which is preliminary data.</text>
</comment>
<reference evidence="1 2" key="1">
    <citation type="submission" date="2024-02" db="EMBL/GenBank/DDBJ databases">
        <title>de novo genome assembly of Solanum bulbocastanum strain 11H21.</title>
        <authorList>
            <person name="Hosaka A.J."/>
        </authorList>
    </citation>
    <scope>NUCLEOTIDE SEQUENCE [LARGE SCALE GENOMIC DNA]</scope>
    <source>
        <tissue evidence="1">Young leaves</tissue>
    </source>
</reference>
<evidence type="ECO:0000313" key="1">
    <source>
        <dbReference type="EMBL" id="KAK6803449.1"/>
    </source>
</evidence>